<evidence type="ECO:0000256" key="2">
    <source>
        <dbReference type="ARBA" id="ARBA00022525"/>
    </source>
</evidence>
<dbReference type="Gene3D" id="3.40.50.1820">
    <property type="entry name" value="alpha/beta hydrolase"/>
    <property type="match status" value="1"/>
</dbReference>
<keyword evidence="2" id="KW-0964">Secreted</keyword>
<name>A0A8J8NUX3_HALGN</name>
<gene>
    <name evidence="7" type="ORF">FGO68_gene2141</name>
</gene>
<dbReference type="GO" id="GO:0016787">
    <property type="term" value="F:hydrolase activity"/>
    <property type="evidence" value="ECO:0007669"/>
    <property type="project" value="UniProtKB-KW"/>
</dbReference>
<feature type="domain" description="Lipase-like C-terminal" evidence="6">
    <location>
        <begin position="53"/>
        <end position="243"/>
    </location>
</feature>
<keyword evidence="3" id="KW-0732">Signal</keyword>
<dbReference type="InterPro" id="IPR056304">
    <property type="entry name" value="Lip-like_C"/>
</dbReference>
<evidence type="ECO:0000313" key="7">
    <source>
        <dbReference type="EMBL" id="TNV82462.1"/>
    </source>
</evidence>
<dbReference type="GO" id="GO:0006629">
    <property type="term" value="P:lipid metabolic process"/>
    <property type="evidence" value="ECO:0007669"/>
    <property type="project" value="UniProtKB-KW"/>
</dbReference>
<evidence type="ECO:0000256" key="4">
    <source>
        <dbReference type="ARBA" id="ARBA00022801"/>
    </source>
</evidence>
<dbReference type="SUPFAM" id="SSF53474">
    <property type="entry name" value="alpha/beta-Hydrolases"/>
    <property type="match status" value="1"/>
</dbReference>
<evidence type="ECO:0000256" key="1">
    <source>
        <dbReference type="ARBA" id="ARBA00004613"/>
    </source>
</evidence>
<dbReference type="Proteomes" id="UP000785679">
    <property type="component" value="Unassembled WGS sequence"/>
</dbReference>
<protein>
    <recommendedName>
        <fullName evidence="6">Lipase-like C-terminal domain-containing protein</fullName>
    </recommendedName>
</protein>
<dbReference type="EMBL" id="RRYP01004924">
    <property type="protein sequence ID" value="TNV82462.1"/>
    <property type="molecule type" value="Genomic_DNA"/>
</dbReference>
<reference evidence="7" key="1">
    <citation type="submission" date="2019-06" db="EMBL/GenBank/DDBJ databases">
        <authorList>
            <person name="Zheng W."/>
        </authorList>
    </citation>
    <scope>NUCLEOTIDE SEQUENCE</scope>
    <source>
        <strain evidence="7">QDHG01</strain>
    </source>
</reference>
<dbReference type="PANTHER" id="PTHR34043:SF3">
    <property type="entry name" value="ALPHA_BETA-HYDROLASES SUPERFAMILY PROTEIN"/>
    <property type="match status" value="1"/>
</dbReference>
<dbReference type="OrthoDB" id="206848at2759"/>
<dbReference type="PANTHER" id="PTHR34043">
    <property type="entry name" value="ALPHA/BETA-HYDROLASES SUPERFAMILY PROTEIN"/>
    <property type="match status" value="1"/>
</dbReference>
<evidence type="ECO:0000256" key="5">
    <source>
        <dbReference type="ARBA" id="ARBA00023098"/>
    </source>
</evidence>
<keyword evidence="5" id="KW-0443">Lipid metabolism</keyword>
<evidence type="ECO:0000256" key="3">
    <source>
        <dbReference type="ARBA" id="ARBA00022729"/>
    </source>
</evidence>
<evidence type="ECO:0000313" key="8">
    <source>
        <dbReference type="Proteomes" id="UP000785679"/>
    </source>
</evidence>
<keyword evidence="8" id="KW-1185">Reference proteome</keyword>
<dbReference type="GO" id="GO:0005576">
    <property type="term" value="C:extracellular region"/>
    <property type="evidence" value="ECO:0007669"/>
    <property type="project" value="UniProtKB-SubCell"/>
</dbReference>
<evidence type="ECO:0000259" key="6">
    <source>
        <dbReference type="Pfam" id="PF24708"/>
    </source>
</evidence>
<proteinExistence type="predicted"/>
<dbReference type="Pfam" id="PF24708">
    <property type="entry name" value="Lip_C"/>
    <property type="match status" value="1"/>
</dbReference>
<accession>A0A8J8NUX3</accession>
<comment type="subcellular location">
    <subcellularLocation>
        <location evidence="1">Secreted</location>
    </subcellularLocation>
</comment>
<dbReference type="InterPro" id="IPR029058">
    <property type="entry name" value="AB_hydrolase_fold"/>
</dbReference>
<organism evidence="7 8">
    <name type="scientific">Halteria grandinella</name>
    <dbReference type="NCBI Taxonomy" id="5974"/>
    <lineage>
        <taxon>Eukaryota</taxon>
        <taxon>Sar</taxon>
        <taxon>Alveolata</taxon>
        <taxon>Ciliophora</taxon>
        <taxon>Intramacronucleata</taxon>
        <taxon>Spirotrichea</taxon>
        <taxon>Stichotrichia</taxon>
        <taxon>Sporadotrichida</taxon>
        <taxon>Halteriidae</taxon>
        <taxon>Halteria</taxon>
    </lineage>
</organism>
<dbReference type="AlphaFoldDB" id="A0A8J8NUX3"/>
<keyword evidence="4" id="KW-0378">Hydrolase</keyword>
<sequence length="641" mass="74925">MNEVARTKQQNEFIIIALVTNFILKLIKRVYKRQHKKMLGEYLPPLPREMWRNECPIVLVHGFAGQTSDKNFLFRGYFHNCFDPEIMGAHIVYETDVAPFGSLHDRACELYQQLIGITQVRKSAAQKGIKVIEEVYGMQHVEGHHHDTFYKPKYLRTLADQTHMLAYPDGLPGGWCRHRKIHLVGHSQGSQTIRYLQYLMRIDYFGARNPDCIRCTENPLSADKSDWIASLTCVNSMFNGNVAPYSYGMCNEIHQFKKGSGAFHRIVPELAKYLSMAMNVAVRHKTLNTIHEVVESRYSQGDSKLYKLGLQKTNILFDFQAEPYGFNRMQHEALADYITRLLNCEKFYSRTDSGVYEFQPVIMAQINDELKTHDHTYYFSIATSYRGTRVMNKAKEFLKEPEQTVQIGLGFDPDVNMKIRFSGDTRIKEVKLKRRREGISWVQRQYLKLKYWFNPLNLMSTLSWESFMNYCPPKVEQRNLLNPKMNEIGAIDYENRDWTQDHDCLITRYSQEFPRHSTTYSNKFDAEKPWGNKSEPVFFDFSEDALLETLIESRKNNGEKACKYQKGVWYFGSLHNADHLDLCGIPPYLSKLRQVLGIEYRPMFWYNLLNRLKTLPVEDQIGYGLHDHKLNKLVLSKGKKC</sequence>
<comment type="caution">
    <text evidence="7">The sequence shown here is derived from an EMBL/GenBank/DDBJ whole genome shotgun (WGS) entry which is preliminary data.</text>
</comment>